<evidence type="ECO:0000313" key="2">
    <source>
        <dbReference type="Proteomes" id="UP000265520"/>
    </source>
</evidence>
<dbReference type="EMBL" id="LXQA010548462">
    <property type="protein sequence ID" value="MCI58565.1"/>
    <property type="molecule type" value="Genomic_DNA"/>
</dbReference>
<dbReference type="Proteomes" id="UP000265520">
    <property type="component" value="Unassembled WGS sequence"/>
</dbReference>
<name>A0A392TF55_9FABA</name>
<proteinExistence type="predicted"/>
<evidence type="ECO:0000313" key="1">
    <source>
        <dbReference type="EMBL" id="MCI58565.1"/>
    </source>
</evidence>
<comment type="caution">
    <text evidence="1">The sequence shown here is derived from an EMBL/GenBank/DDBJ whole genome shotgun (WGS) entry which is preliminary data.</text>
</comment>
<protein>
    <submittedName>
        <fullName evidence="1">Uncharacterized protein</fullName>
    </submittedName>
</protein>
<reference evidence="1 2" key="1">
    <citation type="journal article" date="2018" name="Front. Plant Sci.">
        <title>Red Clover (Trifolium pratense) and Zigzag Clover (T. medium) - A Picture of Genomic Similarities and Differences.</title>
        <authorList>
            <person name="Dluhosova J."/>
            <person name="Istvanek J."/>
            <person name="Nedelnik J."/>
            <person name="Repkova J."/>
        </authorList>
    </citation>
    <scope>NUCLEOTIDE SEQUENCE [LARGE SCALE GENOMIC DNA]</scope>
    <source>
        <strain evidence="2">cv. 10/8</strain>
        <tissue evidence="1">Leaf</tissue>
    </source>
</reference>
<keyword evidence="2" id="KW-1185">Reference proteome</keyword>
<sequence>MGSKWGIEELSEDNLKLWKVVEAILMSETMDKTWSVVIRCLG</sequence>
<accession>A0A392TF55</accession>
<organism evidence="1 2">
    <name type="scientific">Trifolium medium</name>
    <dbReference type="NCBI Taxonomy" id="97028"/>
    <lineage>
        <taxon>Eukaryota</taxon>
        <taxon>Viridiplantae</taxon>
        <taxon>Streptophyta</taxon>
        <taxon>Embryophyta</taxon>
        <taxon>Tracheophyta</taxon>
        <taxon>Spermatophyta</taxon>
        <taxon>Magnoliopsida</taxon>
        <taxon>eudicotyledons</taxon>
        <taxon>Gunneridae</taxon>
        <taxon>Pentapetalae</taxon>
        <taxon>rosids</taxon>
        <taxon>fabids</taxon>
        <taxon>Fabales</taxon>
        <taxon>Fabaceae</taxon>
        <taxon>Papilionoideae</taxon>
        <taxon>50 kb inversion clade</taxon>
        <taxon>NPAAA clade</taxon>
        <taxon>Hologalegina</taxon>
        <taxon>IRL clade</taxon>
        <taxon>Trifolieae</taxon>
        <taxon>Trifolium</taxon>
    </lineage>
</organism>
<feature type="non-terminal residue" evidence="1">
    <location>
        <position position="42"/>
    </location>
</feature>
<dbReference type="AlphaFoldDB" id="A0A392TF55"/>